<keyword evidence="4" id="KW-1185">Reference proteome</keyword>
<feature type="region of interest" description="Disordered" evidence="1">
    <location>
        <begin position="239"/>
        <end position="304"/>
    </location>
</feature>
<dbReference type="EMBL" id="KL198103">
    <property type="protein sequence ID" value="KDQ07673.1"/>
    <property type="molecule type" value="Genomic_DNA"/>
</dbReference>
<reference evidence="4" key="1">
    <citation type="journal article" date="2014" name="Proc. Natl. Acad. Sci. U.S.A.">
        <title>Extensive sampling of basidiomycete genomes demonstrates inadequacy of the white-rot/brown-rot paradigm for wood decay fungi.</title>
        <authorList>
            <person name="Riley R."/>
            <person name="Salamov A.A."/>
            <person name="Brown D.W."/>
            <person name="Nagy L.G."/>
            <person name="Floudas D."/>
            <person name="Held B.W."/>
            <person name="Levasseur A."/>
            <person name="Lombard V."/>
            <person name="Morin E."/>
            <person name="Otillar R."/>
            <person name="Lindquist E.A."/>
            <person name="Sun H."/>
            <person name="LaButti K.M."/>
            <person name="Schmutz J."/>
            <person name="Jabbour D."/>
            <person name="Luo H."/>
            <person name="Baker S.E."/>
            <person name="Pisabarro A.G."/>
            <person name="Walton J.D."/>
            <person name="Blanchette R.A."/>
            <person name="Henrissat B."/>
            <person name="Martin F."/>
            <person name="Cullen D."/>
            <person name="Hibbett D.S."/>
            <person name="Grigoriev I.V."/>
        </authorList>
    </citation>
    <scope>NUCLEOTIDE SEQUENCE [LARGE SCALE GENOMIC DNA]</scope>
    <source>
        <strain evidence="4">FD-172 SS1</strain>
    </source>
</reference>
<proteinExistence type="predicted"/>
<dbReference type="AlphaFoldDB" id="A0A067LWC0"/>
<gene>
    <name evidence="3" type="ORF">BOTBODRAFT_180542</name>
</gene>
<evidence type="ECO:0000313" key="3">
    <source>
        <dbReference type="EMBL" id="KDQ07673.1"/>
    </source>
</evidence>
<feature type="compositionally biased region" description="Acidic residues" evidence="1">
    <location>
        <begin position="111"/>
        <end position="130"/>
    </location>
</feature>
<evidence type="ECO:0000313" key="4">
    <source>
        <dbReference type="Proteomes" id="UP000027195"/>
    </source>
</evidence>
<sequence>MLSSHRSSFAFSPYLVLRLACLPPLQPPPQPPHNNLNMASVALCYDMISALTCMGDLNMPSYPSTDALEFPTANTLFSSSSEQATLPPLEHVFIDGGLKEFIRLASTDPSTPDDEYADDDDDSTDYDGDSDSITSFEDLYELYAEHGTFNFSLPASPSERAAPSTHMDADASFSEEGTPFYIESADCNFNIAPINLHAVSAILASWIEEHEPPLERKRKRDLHDVGGEERCESRVRQIKAQAPRIRPQSQPQQPQPQPLVQFRCQPHLQAQTHSPTLSSRSAAIRQRKPTPYPSKLRALAAGGA</sequence>
<accession>A0A067LWC0</accession>
<feature type="chain" id="PRO_5001640911" evidence="2">
    <location>
        <begin position="19"/>
        <end position="304"/>
    </location>
</feature>
<protein>
    <submittedName>
        <fullName evidence="3">Uncharacterized protein</fullName>
    </submittedName>
</protein>
<organism evidence="3 4">
    <name type="scientific">Botryobasidium botryosum (strain FD-172 SS1)</name>
    <dbReference type="NCBI Taxonomy" id="930990"/>
    <lineage>
        <taxon>Eukaryota</taxon>
        <taxon>Fungi</taxon>
        <taxon>Dikarya</taxon>
        <taxon>Basidiomycota</taxon>
        <taxon>Agaricomycotina</taxon>
        <taxon>Agaricomycetes</taxon>
        <taxon>Cantharellales</taxon>
        <taxon>Botryobasidiaceae</taxon>
        <taxon>Botryobasidium</taxon>
    </lineage>
</organism>
<dbReference type="HOGENOM" id="CLU_915244_0_0_1"/>
<dbReference type="InParanoid" id="A0A067LWC0"/>
<evidence type="ECO:0000256" key="1">
    <source>
        <dbReference type="SAM" id="MobiDB-lite"/>
    </source>
</evidence>
<dbReference type="Proteomes" id="UP000027195">
    <property type="component" value="Unassembled WGS sequence"/>
</dbReference>
<feature type="region of interest" description="Disordered" evidence="1">
    <location>
        <begin position="105"/>
        <end position="130"/>
    </location>
</feature>
<name>A0A067LWC0_BOTB1</name>
<feature type="signal peptide" evidence="2">
    <location>
        <begin position="1"/>
        <end position="18"/>
    </location>
</feature>
<keyword evidence="2" id="KW-0732">Signal</keyword>
<feature type="compositionally biased region" description="Polar residues" evidence="1">
    <location>
        <begin position="268"/>
        <end position="281"/>
    </location>
</feature>
<evidence type="ECO:0000256" key="2">
    <source>
        <dbReference type="SAM" id="SignalP"/>
    </source>
</evidence>